<dbReference type="CDD" id="cd01647">
    <property type="entry name" value="RT_LTR"/>
    <property type="match status" value="1"/>
</dbReference>
<feature type="domain" description="Reverse transcriptase RNase H-like" evidence="10">
    <location>
        <begin position="335"/>
        <end position="426"/>
    </location>
</feature>
<sequence>MLVVSDVVQVPDIIVGRIWLDSPEIAYHKVGGRFDVDYLHTVEVDRAPAVEPLVVTDFGYVDPELTSSEREGLMSLVNKYRNCFAKNLSEYGCTSLMTVDIREVPNSRPVVCRPYKTNQTDREEISRIVSNWKDHGVVIETVSPYASPQLESLAAGRLFIQLDLDSGYLQIPLTAEAAEKTAFITADTTGQFTWMPLGLSGAVAEFIKLTQRVLGPLRDGRDWPELMEKLELVLDQLEQAKLTLKPTKCQFGTKSVEFFGFIVGGADVHSVRRFLGLVSFFRRFIPGFAVVAEPLTRLTKEGKEFDWAEERSGNSKNVLCASLCWSCFDLMRLSSGLGAILMQSQDSGGPLHVIYYESLKTSDSETKYHSSKLELLSLVWSVNKFRQFLLGIRFTVYTDCQTLTYLNHYKSSNAQIARWHDSLQEFDYEIKYRPGTKMAHADALSRAPVGEEKVDLDALLAERYDVCMLMTERERVLMCQAVDPEIAQQIKVVSVLPGAADEQYEVSLVVTAYDLSGHSAVDRTMSNLLQDFWFAGMKRYVKQHVYMCFECLLMKNPRGKRPGLLHSIPTGQRPFETVHMDHVRPFVTTRTGKRDHDCRYVSEVCGAVCELLWAAETFHLGSVREVLFEARYTVGVDVISASRHPRANGQVKRAHSVVMVALMTKNDAPNEWDEGLPEVERYINNSESKVTLKTPFELLHGYRPRFRLGVLRQLTTTSDNWTMPQDLWNEARKQIESSKRKTKADFYKHRHDNTHYSVGEIVVMKRCPNATGESTKLQDRYRGPLVITERLPAHVVQLKSWKLFNEGETEDGVEHDGEDKAKLDEESETDQVEDGDCGVASDPSAEVLIDPGEVTSVRDSRPVRHHRPPGWQRDYV</sequence>
<feature type="compositionally biased region" description="Basic and acidic residues" evidence="8">
    <location>
        <begin position="812"/>
        <end position="824"/>
    </location>
</feature>
<dbReference type="Pfam" id="PF00078">
    <property type="entry name" value="RVT_1"/>
    <property type="match status" value="1"/>
</dbReference>
<evidence type="ECO:0000256" key="2">
    <source>
        <dbReference type="ARBA" id="ARBA00022679"/>
    </source>
</evidence>
<evidence type="ECO:0000313" key="13">
    <source>
        <dbReference type="Proteomes" id="UP000478052"/>
    </source>
</evidence>
<protein>
    <recommendedName>
        <fullName evidence="1">RNA-directed DNA polymerase</fullName>
        <ecNumber evidence="1">2.7.7.49</ecNumber>
    </recommendedName>
</protein>
<feature type="compositionally biased region" description="Acidic residues" evidence="8">
    <location>
        <begin position="825"/>
        <end position="836"/>
    </location>
</feature>
<dbReference type="CDD" id="cd09274">
    <property type="entry name" value="RNase_HI_RT_Ty3"/>
    <property type="match status" value="1"/>
</dbReference>
<evidence type="ECO:0000256" key="4">
    <source>
        <dbReference type="ARBA" id="ARBA00022722"/>
    </source>
</evidence>
<reference evidence="12 13" key="1">
    <citation type="submission" date="2019-08" db="EMBL/GenBank/DDBJ databases">
        <title>Whole genome of Aphis craccivora.</title>
        <authorList>
            <person name="Voronova N.V."/>
            <person name="Shulinski R.S."/>
            <person name="Bandarenka Y.V."/>
            <person name="Zhorov D.G."/>
            <person name="Warner D."/>
        </authorList>
    </citation>
    <scope>NUCLEOTIDE SEQUENCE [LARGE SCALE GENOMIC DNA]</scope>
    <source>
        <strain evidence="12">180601</strain>
        <tissue evidence="12">Whole Body</tissue>
    </source>
</reference>
<feature type="domain" description="Reverse transcriptase" evidence="9">
    <location>
        <begin position="113"/>
        <end position="263"/>
    </location>
</feature>
<dbReference type="Pfam" id="PF17917">
    <property type="entry name" value="RT_RNaseH"/>
    <property type="match status" value="1"/>
</dbReference>
<dbReference type="InterPro" id="IPR036397">
    <property type="entry name" value="RNaseH_sf"/>
</dbReference>
<dbReference type="GO" id="GO:0004519">
    <property type="term" value="F:endonuclease activity"/>
    <property type="evidence" value="ECO:0007669"/>
    <property type="project" value="UniProtKB-KW"/>
</dbReference>
<dbReference type="SUPFAM" id="SSF53098">
    <property type="entry name" value="Ribonuclease H-like"/>
    <property type="match status" value="1"/>
</dbReference>
<evidence type="ECO:0000259" key="9">
    <source>
        <dbReference type="Pfam" id="PF00078"/>
    </source>
</evidence>
<name>A0A6G0X2Z3_APHCR</name>
<proteinExistence type="predicted"/>
<comment type="caution">
    <text evidence="12">The sequence shown here is derived from an EMBL/GenBank/DDBJ whole genome shotgun (WGS) entry which is preliminary data.</text>
</comment>
<keyword evidence="5" id="KW-0255">Endonuclease</keyword>
<gene>
    <name evidence="12" type="ORF">FWK35_00022283</name>
</gene>
<dbReference type="InterPro" id="IPR043502">
    <property type="entry name" value="DNA/RNA_pol_sf"/>
</dbReference>
<accession>A0A6G0X2Z3</accession>
<dbReference type="SUPFAM" id="SSF56672">
    <property type="entry name" value="DNA/RNA polymerases"/>
    <property type="match status" value="1"/>
</dbReference>
<dbReference type="Pfam" id="PF17921">
    <property type="entry name" value="Integrase_H2C2"/>
    <property type="match status" value="1"/>
</dbReference>
<dbReference type="InterPro" id="IPR050951">
    <property type="entry name" value="Retrovirus_Pol_polyprotein"/>
</dbReference>
<dbReference type="InterPro" id="IPR012337">
    <property type="entry name" value="RNaseH-like_sf"/>
</dbReference>
<dbReference type="InterPro" id="IPR043128">
    <property type="entry name" value="Rev_trsase/Diguanyl_cyclase"/>
</dbReference>
<evidence type="ECO:0000259" key="11">
    <source>
        <dbReference type="Pfam" id="PF17921"/>
    </source>
</evidence>
<dbReference type="GO" id="GO:0016787">
    <property type="term" value="F:hydrolase activity"/>
    <property type="evidence" value="ECO:0007669"/>
    <property type="project" value="UniProtKB-KW"/>
</dbReference>
<keyword evidence="6" id="KW-0378">Hydrolase</keyword>
<dbReference type="GO" id="GO:0003964">
    <property type="term" value="F:RNA-directed DNA polymerase activity"/>
    <property type="evidence" value="ECO:0007669"/>
    <property type="project" value="UniProtKB-KW"/>
</dbReference>
<dbReference type="Gene3D" id="3.30.70.270">
    <property type="match status" value="2"/>
</dbReference>
<dbReference type="AlphaFoldDB" id="A0A6G0X2Z3"/>
<dbReference type="EMBL" id="VUJU01008201">
    <property type="protein sequence ID" value="KAF0734283.1"/>
    <property type="molecule type" value="Genomic_DNA"/>
</dbReference>
<dbReference type="InterPro" id="IPR000477">
    <property type="entry name" value="RT_dom"/>
</dbReference>
<organism evidence="12 13">
    <name type="scientific">Aphis craccivora</name>
    <name type="common">Cowpea aphid</name>
    <dbReference type="NCBI Taxonomy" id="307492"/>
    <lineage>
        <taxon>Eukaryota</taxon>
        <taxon>Metazoa</taxon>
        <taxon>Ecdysozoa</taxon>
        <taxon>Arthropoda</taxon>
        <taxon>Hexapoda</taxon>
        <taxon>Insecta</taxon>
        <taxon>Pterygota</taxon>
        <taxon>Neoptera</taxon>
        <taxon>Paraneoptera</taxon>
        <taxon>Hemiptera</taxon>
        <taxon>Sternorrhyncha</taxon>
        <taxon>Aphidomorpha</taxon>
        <taxon>Aphidoidea</taxon>
        <taxon>Aphididae</taxon>
        <taxon>Aphidini</taxon>
        <taxon>Aphis</taxon>
        <taxon>Aphis</taxon>
    </lineage>
</organism>
<dbReference type="GO" id="GO:0003676">
    <property type="term" value="F:nucleic acid binding"/>
    <property type="evidence" value="ECO:0007669"/>
    <property type="project" value="InterPro"/>
</dbReference>
<evidence type="ECO:0000256" key="5">
    <source>
        <dbReference type="ARBA" id="ARBA00022759"/>
    </source>
</evidence>
<feature type="region of interest" description="Disordered" evidence="8">
    <location>
        <begin position="807"/>
        <end position="876"/>
    </location>
</feature>
<evidence type="ECO:0000256" key="1">
    <source>
        <dbReference type="ARBA" id="ARBA00012493"/>
    </source>
</evidence>
<evidence type="ECO:0000256" key="6">
    <source>
        <dbReference type="ARBA" id="ARBA00022801"/>
    </source>
</evidence>
<dbReference type="Proteomes" id="UP000478052">
    <property type="component" value="Unassembled WGS sequence"/>
</dbReference>
<keyword evidence="7" id="KW-0695">RNA-directed DNA polymerase</keyword>
<evidence type="ECO:0000256" key="7">
    <source>
        <dbReference type="ARBA" id="ARBA00022918"/>
    </source>
</evidence>
<keyword evidence="3" id="KW-0548">Nucleotidyltransferase</keyword>
<evidence type="ECO:0000256" key="3">
    <source>
        <dbReference type="ARBA" id="ARBA00022695"/>
    </source>
</evidence>
<dbReference type="Gene3D" id="3.30.420.10">
    <property type="entry name" value="Ribonuclease H-like superfamily/Ribonuclease H"/>
    <property type="match status" value="1"/>
</dbReference>
<feature type="domain" description="Integrase zinc-binding" evidence="11">
    <location>
        <begin position="512"/>
        <end position="556"/>
    </location>
</feature>
<keyword evidence="13" id="KW-1185">Reference proteome</keyword>
<keyword evidence="4" id="KW-0540">Nuclease</keyword>
<dbReference type="GO" id="GO:0042575">
    <property type="term" value="C:DNA polymerase complex"/>
    <property type="evidence" value="ECO:0007669"/>
    <property type="project" value="UniProtKB-ARBA"/>
</dbReference>
<dbReference type="Gene3D" id="1.10.340.70">
    <property type="match status" value="1"/>
</dbReference>
<evidence type="ECO:0000259" key="10">
    <source>
        <dbReference type="Pfam" id="PF17917"/>
    </source>
</evidence>
<dbReference type="PANTHER" id="PTHR37984:SF5">
    <property type="entry name" value="PROTEIN NYNRIN-LIKE"/>
    <property type="match status" value="1"/>
</dbReference>
<dbReference type="InterPro" id="IPR041588">
    <property type="entry name" value="Integrase_H2C2"/>
</dbReference>
<dbReference type="Gene3D" id="3.10.10.10">
    <property type="entry name" value="HIV Type 1 Reverse Transcriptase, subunit A, domain 1"/>
    <property type="match status" value="2"/>
</dbReference>
<dbReference type="PANTHER" id="PTHR37984">
    <property type="entry name" value="PROTEIN CBG26694"/>
    <property type="match status" value="1"/>
</dbReference>
<evidence type="ECO:0000256" key="8">
    <source>
        <dbReference type="SAM" id="MobiDB-lite"/>
    </source>
</evidence>
<dbReference type="OrthoDB" id="6818458at2759"/>
<dbReference type="InterPro" id="IPR041373">
    <property type="entry name" value="RT_RNaseH"/>
</dbReference>
<keyword evidence="2" id="KW-0808">Transferase</keyword>
<evidence type="ECO:0000313" key="12">
    <source>
        <dbReference type="EMBL" id="KAF0734283.1"/>
    </source>
</evidence>
<dbReference type="EC" id="2.7.7.49" evidence="1"/>